<dbReference type="RefSeq" id="WP_132042478.1">
    <property type="nucleotide sequence ID" value="NZ_SLTR01000008.1"/>
</dbReference>
<gene>
    <name evidence="3" type="ORF">E0702_07595</name>
</gene>
<comment type="similarity">
    <text evidence="1">Belongs to the transferase hexapeptide repeat family.</text>
</comment>
<keyword evidence="4" id="KW-1185">Reference proteome</keyword>
<proteinExistence type="inferred from homology"/>
<evidence type="ECO:0000313" key="3">
    <source>
        <dbReference type="EMBL" id="TDB02880.1"/>
    </source>
</evidence>
<dbReference type="EMBL" id="SLTR01000008">
    <property type="protein sequence ID" value="TDB02880.1"/>
    <property type="molecule type" value="Genomic_DNA"/>
</dbReference>
<dbReference type="PANTHER" id="PTHR43300">
    <property type="entry name" value="ACETYLTRANSFERASE"/>
    <property type="match status" value="1"/>
</dbReference>
<dbReference type="Gene3D" id="2.160.10.10">
    <property type="entry name" value="Hexapeptide repeat proteins"/>
    <property type="match status" value="1"/>
</dbReference>
<dbReference type="InterPro" id="IPR050179">
    <property type="entry name" value="Trans_hexapeptide_repeat"/>
</dbReference>
<evidence type="ECO:0000256" key="1">
    <source>
        <dbReference type="ARBA" id="ARBA00007274"/>
    </source>
</evidence>
<dbReference type="InterPro" id="IPR020019">
    <property type="entry name" value="AcTrfase_PglD-like"/>
</dbReference>
<protein>
    <submittedName>
        <fullName evidence="3">Acetyltransferase</fullName>
    </submittedName>
</protein>
<dbReference type="NCBIfam" id="TIGR03570">
    <property type="entry name" value="NeuD_NnaD"/>
    <property type="match status" value="1"/>
</dbReference>
<organism evidence="3 4">
    <name type="scientific">Halomonas marinisediminis</name>
    <dbReference type="NCBI Taxonomy" id="2546095"/>
    <lineage>
        <taxon>Bacteria</taxon>
        <taxon>Pseudomonadati</taxon>
        <taxon>Pseudomonadota</taxon>
        <taxon>Gammaproteobacteria</taxon>
        <taxon>Oceanospirillales</taxon>
        <taxon>Halomonadaceae</taxon>
        <taxon>Halomonas</taxon>
    </lineage>
</organism>
<dbReference type="SUPFAM" id="SSF51161">
    <property type="entry name" value="Trimeric LpxA-like enzymes"/>
    <property type="match status" value="1"/>
</dbReference>
<dbReference type="InterPro" id="IPR041561">
    <property type="entry name" value="PglD_N"/>
</dbReference>
<evidence type="ECO:0000313" key="4">
    <source>
        <dbReference type="Proteomes" id="UP000294823"/>
    </source>
</evidence>
<dbReference type="InterPro" id="IPR011004">
    <property type="entry name" value="Trimer_LpxA-like_sf"/>
</dbReference>
<sequence>MDHENSSDLVIVGASGFGKEVAWLSRRLGLNVKGFLDDGIEPGSIVFNYPVLGRILDWPEYSFCKFVIAIASPRVRKIVVEKMSQVRSPDFATLVDPAAILEDDSLDIGPGTIVCAGTICTADIVIGSHCIVNKACSIGHDVKIGEFVTISPKVMLGGSVLIEHGVEIGAMTAVQQGVKVSQGAMIGMGSVIRKNLPANTLVVGNPPKTLRKLKEF</sequence>
<dbReference type="PANTHER" id="PTHR43300:SF7">
    <property type="entry name" value="UDP-N-ACETYLBACILLOSAMINE N-ACETYLTRANSFERASE"/>
    <property type="match status" value="1"/>
</dbReference>
<accession>A0ABY2D781</accession>
<dbReference type="Pfam" id="PF17836">
    <property type="entry name" value="PglD_N"/>
    <property type="match status" value="1"/>
</dbReference>
<comment type="caution">
    <text evidence="3">The sequence shown here is derived from an EMBL/GenBank/DDBJ whole genome shotgun (WGS) entry which is preliminary data.</text>
</comment>
<evidence type="ECO:0000259" key="2">
    <source>
        <dbReference type="Pfam" id="PF17836"/>
    </source>
</evidence>
<feature type="domain" description="PglD N-terminal" evidence="2">
    <location>
        <begin position="8"/>
        <end position="82"/>
    </location>
</feature>
<dbReference type="Gene3D" id="3.40.50.20">
    <property type="match status" value="1"/>
</dbReference>
<dbReference type="CDD" id="cd03360">
    <property type="entry name" value="LbH_AT_putative"/>
    <property type="match status" value="1"/>
</dbReference>
<dbReference type="Proteomes" id="UP000294823">
    <property type="component" value="Unassembled WGS sequence"/>
</dbReference>
<reference evidence="3 4" key="1">
    <citation type="submission" date="2019-03" db="EMBL/GenBank/DDBJ databases">
        <title>Halomonas marinisediminis sp. nov., a moderately halophilic bacterium isolated from the Bohai Gulf.</title>
        <authorList>
            <person name="Ji X."/>
        </authorList>
    </citation>
    <scope>NUCLEOTIDE SEQUENCE [LARGE SCALE GENOMIC DNA]</scope>
    <source>
        <strain evidence="3 4">204</strain>
    </source>
</reference>
<name>A0ABY2D781_9GAMM</name>